<sequence>MTSGSKEGRRRMKHTEKQQLSRCEGPDRPLGEMEIVDLFLSDVTATPQCEVDAHDIAKLPVKTRKTSNKVNKTLAGTRGKKRVKGNVCSSHIGTDAGGSATASPSTLSSAVVVGKDFQLLLEEGEDDPTVAVEVMRQTAAFLASLTPARSQKFWARRRLARGEEEENCEGATLPSSSGSELTDSGDDSVSNEESGSHESFSHENCSRNGKDPKGLPRGQQGKVLSHAAKGKKRDRSGALFNDNADIWDD</sequence>
<reference evidence="2" key="1">
    <citation type="journal article" date="2012" name="Proc. Natl. Acad. Sci. U.S.A.">
        <title>Antigenic diversity is generated by distinct evolutionary mechanisms in African trypanosome species.</title>
        <authorList>
            <person name="Jackson A.P."/>
            <person name="Berry A."/>
            <person name="Aslett M."/>
            <person name="Allison H.C."/>
            <person name="Burton P."/>
            <person name="Vavrova-Anderson J."/>
            <person name="Brown R."/>
            <person name="Browne H."/>
            <person name="Corton N."/>
            <person name="Hauser H."/>
            <person name="Gamble J."/>
            <person name="Gilderthorp R."/>
            <person name="Marcello L."/>
            <person name="McQuillan J."/>
            <person name="Otto T.D."/>
            <person name="Quail M.A."/>
            <person name="Sanders M.J."/>
            <person name="van Tonder A."/>
            <person name="Ginger M.L."/>
            <person name="Field M.C."/>
            <person name="Barry J.D."/>
            <person name="Hertz-Fowler C."/>
            <person name="Berriman M."/>
        </authorList>
    </citation>
    <scope>NUCLEOTIDE SEQUENCE</scope>
    <source>
        <strain evidence="2">IL3000</strain>
    </source>
</reference>
<accession>G0V1U6</accession>
<protein>
    <submittedName>
        <fullName evidence="2">Uncharacterized protein TCIL3000_11_11000</fullName>
    </submittedName>
</protein>
<dbReference type="VEuPathDB" id="TriTrypDB:TcIL3000.11.11000"/>
<evidence type="ECO:0000313" key="2">
    <source>
        <dbReference type="EMBL" id="CCC95617.1"/>
    </source>
</evidence>
<dbReference type="EMBL" id="HE575324">
    <property type="protein sequence ID" value="CCC95617.1"/>
    <property type="molecule type" value="Genomic_DNA"/>
</dbReference>
<feature type="region of interest" description="Disordered" evidence="1">
    <location>
        <begin position="1"/>
        <end position="28"/>
    </location>
</feature>
<organism evidence="2">
    <name type="scientific">Trypanosoma congolense (strain IL3000)</name>
    <dbReference type="NCBI Taxonomy" id="1068625"/>
    <lineage>
        <taxon>Eukaryota</taxon>
        <taxon>Discoba</taxon>
        <taxon>Euglenozoa</taxon>
        <taxon>Kinetoplastea</taxon>
        <taxon>Metakinetoplastina</taxon>
        <taxon>Trypanosomatida</taxon>
        <taxon>Trypanosomatidae</taxon>
        <taxon>Trypanosoma</taxon>
        <taxon>Nannomonas</taxon>
    </lineage>
</organism>
<feature type="compositionally biased region" description="Basic and acidic residues" evidence="1">
    <location>
        <begin position="15"/>
        <end position="28"/>
    </location>
</feature>
<proteinExistence type="predicted"/>
<feature type="compositionally biased region" description="Basic and acidic residues" evidence="1">
    <location>
        <begin position="194"/>
        <end position="214"/>
    </location>
</feature>
<feature type="region of interest" description="Disordered" evidence="1">
    <location>
        <begin position="161"/>
        <end position="249"/>
    </location>
</feature>
<feature type="compositionally biased region" description="Polar residues" evidence="1">
    <location>
        <begin position="173"/>
        <end position="182"/>
    </location>
</feature>
<dbReference type="AlphaFoldDB" id="G0V1U6"/>
<evidence type="ECO:0000256" key="1">
    <source>
        <dbReference type="SAM" id="MobiDB-lite"/>
    </source>
</evidence>
<gene>
    <name evidence="2" type="ORF">TCIL3000_11_11000</name>
</gene>
<name>G0V1U6_TRYCI</name>